<reference evidence="1" key="1">
    <citation type="submission" date="2020-08" db="EMBL/GenBank/DDBJ databases">
        <title>Multicomponent nature underlies the extraordinary mechanical properties of spider dragline silk.</title>
        <authorList>
            <person name="Kono N."/>
            <person name="Nakamura H."/>
            <person name="Mori M."/>
            <person name="Yoshida Y."/>
            <person name="Ohtoshi R."/>
            <person name="Malay A.D."/>
            <person name="Moran D.A.P."/>
            <person name="Tomita M."/>
            <person name="Numata K."/>
            <person name="Arakawa K."/>
        </authorList>
    </citation>
    <scope>NUCLEOTIDE SEQUENCE</scope>
</reference>
<accession>A0A8X6PZG2</accession>
<sequence length="47" mass="5252">MKTNFAYSEFFEEQHMEYPTLDYVIAIVESLASGVPDGSAIAMTIFS</sequence>
<evidence type="ECO:0000313" key="2">
    <source>
        <dbReference type="Proteomes" id="UP000887013"/>
    </source>
</evidence>
<evidence type="ECO:0000313" key="1">
    <source>
        <dbReference type="EMBL" id="GFT88888.1"/>
    </source>
</evidence>
<gene>
    <name evidence="1" type="ORF">NPIL_650821</name>
</gene>
<dbReference type="Proteomes" id="UP000887013">
    <property type="component" value="Unassembled WGS sequence"/>
</dbReference>
<comment type="caution">
    <text evidence="1">The sequence shown here is derived from an EMBL/GenBank/DDBJ whole genome shotgun (WGS) entry which is preliminary data.</text>
</comment>
<keyword evidence="2" id="KW-1185">Reference proteome</keyword>
<name>A0A8X6PZG2_NEPPI</name>
<proteinExistence type="predicted"/>
<feature type="non-terminal residue" evidence="1">
    <location>
        <position position="47"/>
    </location>
</feature>
<protein>
    <submittedName>
        <fullName evidence="1">Uncharacterized protein</fullName>
    </submittedName>
</protein>
<dbReference type="EMBL" id="BMAW01073692">
    <property type="protein sequence ID" value="GFT88888.1"/>
    <property type="molecule type" value="Genomic_DNA"/>
</dbReference>
<dbReference type="AlphaFoldDB" id="A0A8X6PZG2"/>
<organism evidence="1 2">
    <name type="scientific">Nephila pilipes</name>
    <name type="common">Giant wood spider</name>
    <name type="synonym">Nephila maculata</name>
    <dbReference type="NCBI Taxonomy" id="299642"/>
    <lineage>
        <taxon>Eukaryota</taxon>
        <taxon>Metazoa</taxon>
        <taxon>Ecdysozoa</taxon>
        <taxon>Arthropoda</taxon>
        <taxon>Chelicerata</taxon>
        <taxon>Arachnida</taxon>
        <taxon>Araneae</taxon>
        <taxon>Araneomorphae</taxon>
        <taxon>Entelegynae</taxon>
        <taxon>Araneoidea</taxon>
        <taxon>Nephilidae</taxon>
        <taxon>Nephila</taxon>
    </lineage>
</organism>